<reference evidence="4 5" key="1">
    <citation type="submission" date="2016-01" db="EMBL/GenBank/DDBJ databases">
        <title>Whole genome sequence and analysis of Micromonospora rosaria DSM 803, which can produce antibacterial substance rosamicin.</title>
        <authorList>
            <person name="Yang H."/>
            <person name="He X."/>
            <person name="Zhu D."/>
        </authorList>
    </citation>
    <scope>NUCLEOTIDE SEQUENCE [LARGE SCALE GENOMIC DNA]</scope>
    <source>
        <strain evidence="4 5">DSM 803</strain>
    </source>
</reference>
<evidence type="ECO:0000256" key="2">
    <source>
        <dbReference type="SAM" id="MobiDB-lite"/>
    </source>
</evidence>
<dbReference type="InterPro" id="IPR018392">
    <property type="entry name" value="LysM"/>
</dbReference>
<dbReference type="Pfam" id="PF01476">
    <property type="entry name" value="LysM"/>
    <property type="match status" value="1"/>
</dbReference>
<dbReference type="RefSeq" id="WP_067370207.1">
    <property type="nucleotide sequence ID" value="NZ_LRQV01000102.1"/>
</dbReference>
<evidence type="ECO:0000313" key="4">
    <source>
        <dbReference type="EMBL" id="KXK59665.1"/>
    </source>
</evidence>
<dbReference type="NCBIfam" id="NF038080">
    <property type="entry name" value="PG_bind_siph"/>
    <property type="match status" value="2"/>
</dbReference>
<dbReference type="CDD" id="cd06583">
    <property type="entry name" value="PGRP"/>
    <property type="match status" value="1"/>
</dbReference>
<dbReference type="EMBL" id="LRQV01000102">
    <property type="protein sequence ID" value="KXK59665.1"/>
    <property type="molecule type" value="Genomic_DNA"/>
</dbReference>
<proteinExistence type="inferred from homology"/>
<dbReference type="SMART" id="SM00701">
    <property type="entry name" value="PGRP"/>
    <property type="match status" value="1"/>
</dbReference>
<name>A0A136PMI9_9ACTN</name>
<feature type="region of interest" description="Disordered" evidence="2">
    <location>
        <begin position="237"/>
        <end position="260"/>
    </location>
</feature>
<feature type="compositionally biased region" description="Polar residues" evidence="2">
    <location>
        <begin position="237"/>
        <end position="248"/>
    </location>
</feature>
<dbReference type="GO" id="GO:0008270">
    <property type="term" value="F:zinc ion binding"/>
    <property type="evidence" value="ECO:0007669"/>
    <property type="project" value="InterPro"/>
</dbReference>
<dbReference type="SUPFAM" id="SSF55846">
    <property type="entry name" value="N-acetylmuramoyl-L-alanine amidase-like"/>
    <property type="match status" value="1"/>
</dbReference>
<dbReference type="InterPro" id="IPR036779">
    <property type="entry name" value="LysM_dom_sf"/>
</dbReference>
<accession>A0A136PMI9</accession>
<dbReference type="InterPro" id="IPR006619">
    <property type="entry name" value="PGRP_domain_met/bac"/>
</dbReference>
<evidence type="ECO:0000259" key="3">
    <source>
        <dbReference type="PROSITE" id="PS51782"/>
    </source>
</evidence>
<dbReference type="PROSITE" id="PS51782">
    <property type="entry name" value="LYSM"/>
    <property type="match status" value="1"/>
</dbReference>
<evidence type="ECO:0000313" key="5">
    <source>
        <dbReference type="Proteomes" id="UP000070620"/>
    </source>
</evidence>
<dbReference type="GO" id="GO:0008745">
    <property type="term" value="F:N-acetylmuramoyl-L-alanine amidase activity"/>
    <property type="evidence" value="ECO:0007669"/>
    <property type="project" value="InterPro"/>
</dbReference>
<comment type="similarity">
    <text evidence="1">Belongs to the N-acetylmuramoyl-L-alanine amidase 2 family.</text>
</comment>
<feature type="non-terminal residue" evidence="4">
    <location>
        <position position="478"/>
    </location>
</feature>
<dbReference type="CDD" id="cd00118">
    <property type="entry name" value="LysM"/>
    <property type="match status" value="1"/>
</dbReference>
<dbReference type="InterPro" id="IPR015510">
    <property type="entry name" value="PGRP"/>
</dbReference>
<protein>
    <recommendedName>
        <fullName evidence="3">LysM domain-containing protein</fullName>
    </recommendedName>
</protein>
<dbReference type="PANTHER" id="PTHR11022:SF41">
    <property type="entry name" value="PEPTIDOGLYCAN-RECOGNITION PROTEIN LC-RELATED"/>
    <property type="match status" value="1"/>
</dbReference>
<feature type="region of interest" description="Disordered" evidence="2">
    <location>
        <begin position="1"/>
        <end position="22"/>
    </location>
</feature>
<evidence type="ECO:0000256" key="1">
    <source>
        <dbReference type="ARBA" id="ARBA00007553"/>
    </source>
</evidence>
<dbReference type="InterPro" id="IPR036505">
    <property type="entry name" value="Amidase/PGRP_sf"/>
</dbReference>
<dbReference type="Proteomes" id="UP000070620">
    <property type="component" value="Unassembled WGS sequence"/>
</dbReference>
<gene>
    <name evidence="4" type="ORF">AWW66_22960</name>
</gene>
<organism evidence="4 5">
    <name type="scientific">Micromonospora rosaria</name>
    <dbReference type="NCBI Taxonomy" id="47874"/>
    <lineage>
        <taxon>Bacteria</taxon>
        <taxon>Bacillati</taxon>
        <taxon>Actinomycetota</taxon>
        <taxon>Actinomycetes</taxon>
        <taxon>Micromonosporales</taxon>
        <taxon>Micromonosporaceae</taxon>
        <taxon>Micromonospora</taxon>
    </lineage>
</organism>
<keyword evidence="5" id="KW-1185">Reference proteome</keyword>
<dbReference type="InterPro" id="IPR002502">
    <property type="entry name" value="Amidase_domain"/>
</dbReference>
<dbReference type="PANTHER" id="PTHR11022">
    <property type="entry name" value="PEPTIDOGLYCAN RECOGNITION PROTEIN"/>
    <property type="match status" value="1"/>
</dbReference>
<dbReference type="SUPFAM" id="SSF54106">
    <property type="entry name" value="LysM domain"/>
    <property type="match status" value="1"/>
</dbReference>
<dbReference type="Gene3D" id="3.10.350.10">
    <property type="entry name" value="LysM domain"/>
    <property type="match status" value="1"/>
</dbReference>
<dbReference type="GO" id="GO:0009253">
    <property type="term" value="P:peptidoglycan catabolic process"/>
    <property type="evidence" value="ECO:0007669"/>
    <property type="project" value="InterPro"/>
</dbReference>
<dbReference type="Gene3D" id="3.40.80.10">
    <property type="entry name" value="Peptidoglycan recognition protein-like"/>
    <property type="match status" value="1"/>
</dbReference>
<feature type="domain" description="LysM" evidence="3">
    <location>
        <begin position="186"/>
        <end position="234"/>
    </location>
</feature>
<comment type="caution">
    <text evidence="4">The sequence shown here is derived from an EMBL/GenBank/DDBJ whole genome shotgun (WGS) entry which is preliminary data.</text>
</comment>
<dbReference type="SMART" id="SM00257">
    <property type="entry name" value="LysM"/>
    <property type="match status" value="1"/>
</dbReference>
<dbReference type="AlphaFoldDB" id="A0A136PMI9"/>
<dbReference type="InterPro" id="IPR047763">
    <property type="entry name" value="PG_bind_dom_phiBT1-type"/>
</dbReference>
<sequence length="478" mass="51412">MKFVSRAAWGARPRGTNNDPPITANRGVKIHWVGSLYPIQWLHSQCAGAVRGIQRDHQQGNGWSDIGYSLAVCRHGYVFEGRGLNRQCAANGDSQPGLNRDHYAILALTGRGRSWWGSSGGGIWDTAPTAEMKQGIRDAITYLRHYGGAGTEIRGHRDGHPTECPGAELWDMTRDGTFEPGNSGPVEYVTAPGDTLGSVARKFNVPWGTLATTNNLPMVVTESYAFVVGTRLTIPSRGSSLDPQTGGSTPVGGHVPFPGTEWFQGRPNSRIITAMGVRLVQEGCNPYRIGPGTQWSDVDRDAYAMWQRKLGFTGPDADGWPGRTSWDRLRVPAEGGVSAGPVGYEPFPGAAWFQANPTSPVVTAMGVRLVAEGCGAYLSGPGPRWTGADRTSYANWQRKLGFTGADADGWPGRTTWDQLRVPRQGSGSYEQGGAPGSTYEPFPGDAWFRAQPNSSVVTEMGRRLIAEGCGRYTVGAGP</sequence>